<dbReference type="Gene3D" id="3.30.450.20">
    <property type="entry name" value="PAS domain"/>
    <property type="match status" value="10"/>
</dbReference>
<dbReference type="PROSITE" id="PS50113">
    <property type="entry name" value="PAC"/>
    <property type="match status" value="9"/>
</dbReference>
<comment type="similarity">
    <text evidence="2">In the N-terminal section; belongs to the phytochrome family.</text>
</comment>
<dbReference type="OrthoDB" id="518094at2"/>
<dbReference type="InterPro" id="IPR013656">
    <property type="entry name" value="PAS_4"/>
</dbReference>
<evidence type="ECO:0000256" key="5">
    <source>
        <dbReference type="ARBA" id="ARBA00022679"/>
    </source>
</evidence>
<dbReference type="CDD" id="cd16922">
    <property type="entry name" value="HATPase_EvgS-ArcB-TorS-like"/>
    <property type="match status" value="1"/>
</dbReference>
<feature type="domain" description="PAC" evidence="12">
    <location>
        <begin position="704"/>
        <end position="756"/>
    </location>
</feature>
<keyword evidence="5 13" id="KW-0808">Transferase</keyword>
<feature type="domain" description="PAS" evidence="11">
    <location>
        <begin position="1350"/>
        <end position="1417"/>
    </location>
</feature>
<dbReference type="SMART" id="SM00065">
    <property type="entry name" value="GAF"/>
    <property type="match status" value="1"/>
</dbReference>
<keyword evidence="7" id="KW-0902">Two-component regulatory system</keyword>
<dbReference type="InterPro" id="IPR005467">
    <property type="entry name" value="His_kinase_dom"/>
</dbReference>
<feature type="domain" description="PAS" evidence="11">
    <location>
        <begin position="1021"/>
        <end position="1066"/>
    </location>
</feature>
<feature type="domain" description="PAC" evidence="12">
    <location>
        <begin position="1707"/>
        <end position="1759"/>
    </location>
</feature>
<feature type="domain" description="PAC" evidence="12">
    <location>
        <begin position="256"/>
        <end position="307"/>
    </location>
</feature>
<dbReference type="InterPro" id="IPR003018">
    <property type="entry name" value="GAF"/>
</dbReference>
<dbReference type="InterPro" id="IPR003661">
    <property type="entry name" value="HisK_dim/P_dom"/>
</dbReference>
<dbReference type="SUPFAM" id="SSF55781">
    <property type="entry name" value="GAF domain-like"/>
    <property type="match status" value="2"/>
</dbReference>
<dbReference type="EMBL" id="CZDF01000132">
    <property type="protein sequence ID" value="CUR31269.1"/>
    <property type="molecule type" value="Genomic_DNA"/>
</dbReference>
<dbReference type="InterPro" id="IPR036890">
    <property type="entry name" value="HATPase_C_sf"/>
</dbReference>
<evidence type="ECO:0000256" key="8">
    <source>
        <dbReference type="ARBA" id="ARBA00023136"/>
    </source>
</evidence>
<dbReference type="InterPro" id="IPR035965">
    <property type="entry name" value="PAS-like_dom_sf"/>
</dbReference>
<evidence type="ECO:0000256" key="6">
    <source>
        <dbReference type="ARBA" id="ARBA00022777"/>
    </source>
</evidence>
<dbReference type="GO" id="GO:0000155">
    <property type="term" value="F:phosphorelay sensor kinase activity"/>
    <property type="evidence" value="ECO:0007669"/>
    <property type="project" value="InterPro"/>
</dbReference>
<accession>A0A1J1LFC9</accession>
<reference evidence="14" key="1">
    <citation type="submission" date="2015-10" db="EMBL/GenBank/DDBJ databases">
        <authorList>
            <person name="Regsiter A."/>
            <person name="william w."/>
        </authorList>
    </citation>
    <scope>NUCLEOTIDE SEQUENCE [LARGE SCALE GENOMIC DNA]</scope>
</reference>
<dbReference type="NCBIfam" id="TIGR00229">
    <property type="entry name" value="sensory_box"/>
    <property type="match status" value="10"/>
</dbReference>
<dbReference type="Pfam" id="PF02518">
    <property type="entry name" value="HATPase_c"/>
    <property type="match status" value="1"/>
</dbReference>
<dbReference type="RefSeq" id="WP_072718151.1">
    <property type="nucleotide sequence ID" value="NZ_LN889782.1"/>
</dbReference>
<feature type="domain" description="PAS" evidence="11">
    <location>
        <begin position="1760"/>
        <end position="1808"/>
    </location>
</feature>
<dbReference type="InterPro" id="IPR016132">
    <property type="entry name" value="Phyto_chromo_attachment"/>
</dbReference>
<evidence type="ECO:0000259" key="10">
    <source>
        <dbReference type="PROSITE" id="PS50109"/>
    </source>
</evidence>
<evidence type="ECO:0000313" key="13">
    <source>
        <dbReference type="EMBL" id="CUR31269.1"/>
    </source>
</evidence>
<dbReference type="InterPro" id="IPR029016">
    <property type="entry name" value="GAF-like_dom_sf"/>
</dbReference>
<feature type="domain" description="PAC" evidence="12">
    <location>
        <begin position="1833"/>
        <end position="1886"/>
    </location>
</feature>
<feature type="domain" description="PAS" evidence="11">
    <location>
        <begin position="886"/>
        <end position="969"/>
    </location>
</feature>
<dbReference type="InterPro" id="IPR004358">
    <property type="entry name" value="Sig_transdc_His_kin-like_C"/>
</dbReference>
<dbReference type="CDD" id="cd00082">
    <property type="entry name" value="HisKA"/>
    <property type="match status" value="1"/>
</dbReference>
<sequence length="2128" mass="244494">MAISEVVSSFPEPNYQVIYASTWDERWQINQLLGVIHDLILMVDSEHQEIQVLPTQAPADLTFESNRIELILQQLQNKNQSPESISILQAVLTEQRARKIIYEYNHDPKNYRILTEIYPLSTTVVMVGIKDISDCPEGEIVLQNPSKQPDSKTPLPALQTTHQCLRKQIEERQRLENHLHTRKTELETLMDNAGDCIVRLDQKFRYLYANRRVTFLLGIPQKKLLGKTNQELGLPLSICKQWDWHAQLILDTGRPQQFEFDLETDEGYRSFQTLMVPEVQYQGKIKTLLATTRDITQQKTALAELKQQNKFLKLLTEITLKIRQSLQINLILKTTVDEVQKVLNVDRVIILKLNSSKGGTIVQEAVLPQWSSLLGQRIYALDLNLHAPDSALGDQVISFADVEQSNLEAGYLQLMQYFQVKASLIIPISLGEEESEMTLNKQQNYPEDVYNSSKLWGFLIIHQCVETRQWATLEINFLKQLAAQVGIALRQAELIAELNQAHQYLSCHFDNSPLAVIEWDQQLRIKRWSSQAERIFGWTASEMLGQQWSQFQGVFATDELEVTQQLISLIDGTQTHQILETQNRTQDGRVIDCEWYNSVVRDEDGCLVSLLSLAQNVSDRKQADQALIQSEERFRTIFEQAAVGFALVDPVGKMLRVNQRYCDITGYSEKELIGQTVHNLIDSQDLEEIDEFNCFQEDGFLKKFSLEKQYIRANGKLNWVQIFVSPLKGLWQGNNYIVLALEDIQERKQTEEALRKSEERWQLALRGNNDGIWDWNVQSHEVFFSPRWKEMLGYEEQETCEHLTQWKKRVHPDDLPGVMKAIRDHLDQKTPFYITEHRVQCKDGSYKWILDRGQALWDEAGNVLRMVGSYTDISDRKRVEQEIKQTRNFLKTIIDHLPVAVFVKSGKPEEFGVIKLWNKTCELLFGLTAEKSVGRCVDLDFPLEQANFFEQKDRAAFTQGFPEDILEEEIDSQSLGKRLLHTLKIPLYDEQNNPEYLICISEDITERKQAEIALKQSEARYSSMTNDVLDKSAVGIFILDANFHIVWINQALENYFGVQRETIIGQDKRNLIQEHIKYLFEDPESFAQRVLATYNNNQYIEHFECHILPTETREERWLEHISQPIQSGLYAGGRIEHYTDITDRKRAEEELHRVNRALRTISDCNQALVRATTETELLNAVCQILVDVGGYHFAWVGYPQLTAEKQIIPVARAGFESGYLDNLTITWNNNKSDQGPSGTAVRTGKTCVFQNILINSQDAPWKKQAQQRGYASSIALPLIMTPDQQEQHLDKELTTVVAEPFTPIPFAVLNLYSTQANAFNQAEVKLLKELVDDIVYGIVALRIRASHAETEKKFRQLAENIDDVFWITNAQGNQIIYVSSAYQKIWRRDSTELYENFQTFIDSIHPDDQQRVLPALQSLDGVGFDLEYRILRPDGSCRWIWDRGFPILNETGQLERRAGIAKDITHRKQTEQLLRQNNEELELRVVQRTAELETANERLQFELMQRHRTEFKLRKSEEQYRTLVKNFPNGAVFLVDPDFRYTIADGMGLVAKGLSRYLLEGKTIWQALPSSLLKTVEPLYRSALAGEVTISEVEYDGRIYYHQALPVRNEQGEILAGMVVMQDITESKQAEAERDKLIAIIEATPDFISSAKPEGEVVYYNQSARRMLGLDIEGKITDQIIPKNHPQWANNIIDNEGIPTAVRDGSWIGETSLISYDGREIPLSQLIIAHKNNEGQVHLLSTIARDITEQKQSQANLREAERRWRSLLENVRLLVVGLDRQGKVEYVNPFFLEITGYTQTEVLGKNWLDSFKSNPTQRPSLPQFSDLLDYYFKPYDQQLILTKSGEEKIIAWNNTVLKNLQGNAIGMMSIGEDITERYAIERMKDEFISVVSHELRTPLTSIHGGLNLLSTGLVKPNTERGQHVMKIAAESAERLVRLVNDILELERLESGKICLSKQEVNATDLLLRATEQMQVMANRAGINLQACSQNLEFYADPDRILQVLTNLLSNAIKFSESGDTVWLSVQEELGENSADNRTILFKIQDQGRGIPPDKIERIFERFHQVDASDSRKKGGTGLGLAICRSIVEQHGGRIWVNSQLDEGSCFYFTLPIERQKEVNHDHKTNFNY</sequence>
<dbReference type="SUPFAM" id="SSF55785">
    <property type="entry name" value="PYP-like sensor domain (PAS domain)"/>
    <property type="match status" value="10"/>
</dbReference>
<dbReference type="InterPro" id="IPR001610">
    <property type="entry name" value="PAC"/>
</dbReference>
<feature type="domain" description="PAC" evidence="12">
    <location>
        <begin position="1424"/>
        <end position="1476"/>
    </location>
</feature>
<dbReference type="InterPro" id="IPR052162">
    <property type="entry name" value="Sensor_kinase/Photoreceptor"/>
</dbReference>
<keyword evidence="14" id="KW-1185">Reference proteome</keyword>
<evidence type="ECO:0000259" key="11">
    <source>
        <dbReference type="PROSITE" id="PS50112"/>
    </source>
</evidence>
<dbReference type="Pfam" id="PF13426">
    <property type="entry name" value="PAS_9"/>
    <property type="match status" value="3"/>
</dbReference>
<dbReference type="PROSITE" id="PS50109">
    <property type="entry name" value="HIS_KIN"/>
    <property type="match status" value="1"/>
</dbReference>
<feature type="domain" description="PAS" evidence="11">
    <location>
        <begin position="182"/>
        <end position="228"/>
    </location>
</feature>
<dbReference type="PANTHER" id="PTHR43304">
    <property type="entry name" value="PHYTOCHROME-LIKE PROTEIN CPH1"/>
    <property type="match status" value="1"/>
</dbReference>
<dbReference type="SMART" id="SM00091">
    <property type="entry name" value="PAS"/>
    <property type="match status" value="10"/>
</dbReference>
<feature type="domain" description="PAS" evidence="11">
    <location>
        <begin position="1633"/>
        <end position="1705"/>
    </location>
</feature>
<proteinExistence type="inferred from homology"/>
<evidence type="ECO:0000259" key="9">
    <source>
        <dbReference type="PROSITE" id="PS50046"/>
    </source>
</evidence>
<evidence type="ECO:0000259" key="12">
    <source>
        <dbReference type="PROSITE" id="PS50113"/>
    </source>
</evidence>
<dbReference type="InterPro" id="IPR000014">
    <property type="entry name" value="PAS"/>
</dbReference>
<dbReference type="Pfam" id="PF08448">
    <property type="entry name" value="PAS_4"/>
    <property type="match status" value="5"/>
</dbReference>
<dbReference type="Pfam" id="PF00512">
    <property type="entry name" value="HisKA"/>
    <property type="match status" value="1"/>
</dbReference>
<feature type="domain" description="PAC" evidence="12">
    <location>
        <begin position="964"/>
        <end position="1016"/>
    </location>
</feature>
<feature type="domain" description="Phytochrome chromophore attachment site" evidence="9">
    <location>
        <begin position="327"/>
        <end position="484"/>
    </location>
</feature>
<dbReference type="Pfam" id="PF08447">
    <property type="entry name" value="PAS_3"/>
    <property type="match status" value="2"/>
</dbReference>
<feature type="domain" description="PAS" evidence="11">
    <location>
        <begin position="630"/>
        <end position="691"/>
    </location>
</feature>
<keyword evidence="6 13" id="KW-0418">Kinase</keyword>
<dbReference type="Pfam" id="PF13185">
    <property type="entry name" value="GAF_2"/>
    <property type="match status" value="1"/>
</dbReference>
<dbReference type="InterPro" id="IPR036097">
    <property type="entry name" value="HisK_dim/P_sf"/>
</dbReference>
<dbReference type="SMART" id="SM00388">
    <property type="entry name" value="HisKA"/>
    <property type="match status" value="1"/>
</dbReference>
<keyword evidence="8" id="KW-0472">Membrane</keyword>
<dbReference type="FunFam" id="3.30.565.10:FF:000006">
    <property type="entry name" value="Sensor histidine kinase WalK"/>
    <property type="match status" value="1"/>
</dbReference>
<dbReference type="PRINTS" id="PR00344">
    <property type="entry name" value="BCTRLSENSOR"/>
</dbReference>
<feature type="domain" description="PAS" evidence="11">
    <location>
        <begin position="757"/>
        <end position="829"/>
    </location>
</feature>
<gene>
    <name evidence="13" type="ORF">PL9214290860</name>
</gene>
<evidence type="ECO:0000256" key="2">
    <source>
        <dbReference type="ARBA" id="ARBA00006402"/>
    </source>
</evidence>
<feature type="domain" description="PAC" evidence="12">
    <location>
        <begin position="833"/>
        <end position="885"/>
    </location>
</feature>
<dbReference type="CDD" id="cd00130">
    <property type="entry name" value="PAS"/>
    <property type="match status" value="7"/>
</dbReference>
<dbReference type="STRING" id="671072.PL9214290860"/>
<evidence type="ECO:0000256" key="7">
    <source>
        <dbReference type="ARBA" id="ARBA00023012"/>
    </source>
</evidence>
<dbReference type="SMART" id="SM00086">
    <property type="entry name" value="PAC"/>
    <property type="match status" value="9"/>
</dbReference>
<dbReference type="SUPFAM" id="SSF55874">
    <property type="entry name" value="ATPase domain of HSP90 chaperone/DNA topoisomerase II/histidine kinase"/>
    <property type="match status" value="1"/>
</dbReference>
<dbReference type="FunFam" id="1.10.287.130:FF:000001">
    <property type="entry name" value="Two-component sensor histidine kinase"/>
    <property type="match status" value="1"/>
</dbReference>
<dbReference type="Gene3D" id="3.30.450.40">
    <property type="match status" value="2"/>
</dbReference>
<dbReference type="Proteomes" id="UP000184315">
    <property type="component" value="Unassembled WGS sequence"/>
</dbReference>
<dbReference type="SMART" id="SM00387">
    <property type="entry name" value="HATPase_c"/>
    <property type="match status" value="1"/>
</dbReference>
<dbReference type="PANTHER" id="PTHR43304:SF1">
    <property type="entry name" value="PAC DOMAIN-CONTAINING PROTEIN"/>
    <property type="match status" value="1"/>
</dbReference>
<evidence type="ECO:0000256" key="4">
    <source>
        <dbReference type="ARBA" id="ARBA00022553"/>
    </source>
</evidence>
<feature type="domain" description="PAC" evidence="12">
    <location>
        <begin position="1584"/>
        <end position="1636"/>
    </location>
</feature>
<dbReference type="Gene3D" id="3.30.565.10">
    <property type="entry name" value="Histidine kinase-like ATPase, C-terminal domain"/>
    <property type="match status" value="1"/>
</dbReference>
<evidence type="ECO:0000256" key="3">
    <source>
        <dbReference type="ARBA" id="ARBA00012438"/>
    </source>
</evidence>
<name>A0A1J1LFC9_9CYAN</name>
<dbReference type="InterPro" id="IPR013655">
    <property type="entry name" value="PAS_fold_3"/>
</dbReference>
<organism evidence="13 14">
    <name type="scientific">Planktothrix tepida PCC 9214</name>
    <dbReference type="NCBI Taxonomy" id="671072"/>
    <lineage>
        <taxon>Bacteria</taxon>
        <taxon>Bacillati</taxon>
        <taxon>Cyanobacteriota</taxon>
        <taxon>Cyanophyceae</taxon>
        <taxon>Oscillatoriophycideae</taxon>
        <taxon>Oscillatoriales</taxon>
        <taxon>Microcoleaceae</taxon>
        <taxon>Planktothrix</taxon>
    </lineage>
</organism>
<dbReference type="InterPro" id="IPR003594">
    <property type="entry name" value="HATPase_dom"/>
</dbReference>
<feature type="domain" description="PAC" evidence="12">
    <location>
        <begin position="577"/>
        <end position="629"/>
    </location>
</feature>
<feature type="domain" description="Histidine kinase" evidence="10">
    <location>
        <begin position="1890"/>
        <end position="2114"/>
    </location>
</feature>
<protein>
    <recommendedName>
        <fullName evidence="3">histidine kinase</fullName>
        <ecNumber evidence="3">2.7.13.3</ecNumber>
    </recommendedName>
</protein>
<comment type="catalytic activity">
    <reaction evidence="1">
        <text>ATP + protein L-histidine = ADP + protein N-phospho-L-histidine.</text>
        <dbReference type="EC" id="2.7.13.3"/>
    </reaction>
</comment>
<dbReference type="Gene3D" id="1.10.287.130">
    <property type="match status" value="1"/>
</dbReference>
<evidence type="ECO:0000256" key="1">
    <source>
        <dbReference type="ARBA" id="ARBA00000085"/>
    </source>
</evidence>
<dbReference type="SUPFAM" id="SSF47384">
    <property type="entry name" value="Homodimeric domain of signal transducing histidine kinase"/>
    <property type="match status" value="1"/>
</dbReference>
<dbReference type="Pfam" id="PF01590">
    <property type="entry name" value="GAF"/>
    <property type="match status" value="1"/>
</dbReference>
<dbReference type="PROSITE" id="PS50112">
    <property type="entry name" value="PAS"/>
    <property type="match status" value="9"/>
</dbReference>
<dbReference type="PROSITE" id="PS50046">
    <property type="entry name" value="PHYTOCHROME_2"/>
    <property type="match status" value="1"/>
</dbReference>
<evidence type="ECO:0000313" key="14">
    <source>
        <dbReference type="Proteomes" id="UP000184315"/>
    </source>
</evidence>
<feature type="domain" description="PAS" evidence="11">
    <location>
        <begin position="501"/>
        <end position="582"/>
    </location>
</feature>
<keyword evidence="4" id="KW-0597">Phosphoprotein</keyword>
<dbReference type="InterPro" id="IPR000700">
    <property type="entry name" value="PAS-assoc_C"/>
</dbReference>
<dbReference type="EC" id="2.7.13.3" evidence="3"/>